<dbReference type="CDD" id="cd00495">
    <property type="entry name" value="Ribosomal_L25_TL5_CTC"/>
    <property type="match status" value="1"/>
</dbReference>
<evidence type="ECO:0000256" key="2">
    <source>
        <dbReference type="ARBA" id="ARBA00022884"/>
    </source>
</evidence>
<dbReference type="NCBIfam" id="TIGR00731">
    <property type="entry name" value="bL25_bact_ctc"/>
    <property type="match status" value="1"/>
</dbReference>
<dbReference type="GO" id="GO:0003735">
    <property type="term" value="F:structural constituent of ribosome"/>
    <property type="evidence" value="ECO:0007669"/>
    <property type="project" value="InterPro"/>
</dbReference>
<evidence type="ECO:0000259" key="7">
    <source>
        <dbReference type="Pfam" id="PF01386"/>
    </source>
</evidence>
<dbReference type="InterPro" id="IPR020056">
    <property type="entry name" value="Rbsml_bL25/Gln-tRNA_synth_N"/>
</dbReference>
<evidence type="ECO:0000259" key="8">
    <source>
        <dbReference type="Pfam" id="PF14693"/>
    </source>
</evidence>
<dbReference type="SUPFAM" id="SSF50715">
    <property type="entry name" value="Ribosomal protein L25-like"/>
    <property type="match status" value="1"/>
</dbReference>
<protein>
    <recommendedName>
        <fullName evidence="5">Large ribosomal subunit protein bL25</fullName>
    </recommendedName>
    <alternativeName>
        <fullName evidence="5">General stress protein CTC</fullName>
    </alternativeName>
</protein>
<reference evidence="9" key="2">
    <citation type="submission" date="2020-09" db="EMBL/GenBank/DDBJ databases">
        <authorList>
            <person name="Sun Q."/>
            <person name="Zhou Y."/>
        </authorList>
    </citation>
    <scope>NUCLEOTIDE SEQUENCE</scope>
    <source>
        <strain evidence="9">CGMCC 1.15179</strain>
    </source>
</reference>
<dbReference type="InterPro" id="IPR001021">
    <property type="entry name" value="Ribosomal_bL25_long"/>
</dbReference>
<dbReference type="InterPro" id="IPR011035">
    <property type="entry name" value="Ribosomal_bL25/Gln-tRNA_synth"/>
</dbReference>
<gene>
    <name evidence="5 9" type="primary">rplY</name>
    <name evidence="5" type="synonym">ctc</name>
    <name evidence="9" type="ORF">GCM10011571_24950</name>
</gene>
<feature type="region of interest" description="Disordered" evidence="6">
    <location>
        <begin position="180"/>
        <end position="216"/>
    </location>
</feature>
<dbReference type="Pfam" id="PF14693">
    <property type="entry name" value="Ribosomal_TL5_C"/>
    <property type="match status" value="1"/>
</dbReference>
<dbReference type="EMBL" id="BMHQ01000008">
    <property type="protein sequence ID" value="GGE21829.1"/>
    <property type="molecule type" value="Genomic_DNA"/>
</dbReference>
<comment type="function">
    <text evidence="5">This is one of the proteins that binds to the 5S RNA in the ribosome where it forms part of the central protuberance.</text>
</comment>
<accession>A0A8J2VIA4</accession>
<dbReference type="Gene3D" id="2.40.240.10">
    <property type="entry name" value="Ribosomal Protein L25, Chain P"/>
    <property type="match status" value="1"/>
</dbReference>
<comment type="caution">
    <text evidence="9">The sequence shown here is derived from an EMBL/GenBank/DDBJ whole genome shotgun (WGS) entry which is preliminary data.</text>
</comment>
<feature type="domain" description="Large ribosomal subunit protein bL25 L25" evidence="7">
    <location>
        <begin position="6"/>
        <end position="92"/>
    </location>
</feature>
<reference evidence="9" key="1">
    <citation type="journal article" date="2014" name="Int. J. Syst. Evol. Microbiol.">
        <title>Complete genome sequence of Corynebacterium casei LMG S-19264T (=DSM 44701T), isolated from a smear-ripened cheese.</title>
        <authorList>
            <consortium name="US DOE Joint Genome Institute (JGI-PGF)"/>
            <person name="Walter F."/>
            <person name="Albersmeier A."/>
            <person name="Kalinowski J."/>
            <person name="Ruckert C."/>
        </authorList>
    </citation>
    <scope>NUCLEOTIDE SEQUENCE</scope>
    <source>
        <strain evidence="9">CGMCC 1.15179</strain>
    </source>
</reference>
<dbReference type="InterPro" id="IPR020057">
    <property type="entry name" value="Ribosomal_bL25_b-dom"/>
</dbReference>
<dbReference type="AlphaFoldDB" id="A0A8J2VIA4"/>
<dbReference type="InterPro" id="IPR037121">
    <property type="entry name" value="Ribosomal_bL25_C"/>
</dbReference>
<dbReference type="NCBIfam" id="NF004133">
    <property type="entry name" value="PRK05618.2-4"/>
    <property type="match status" value="1"/>
</dbReference>
<name>A0A8J2VIA4_9BACL</name>
<proteinExistence type="inferred from homology"/>
<dbReference type="GO" id="GO:0008097">
    <property type="term" value="F:5S rRNA binding"/>
    <property type="evidence" value="ECO:0007669"/>
    <property type="project" value="InterPro"/>
</dbReference>
<feature type="domain" description="Large ribosomal subunit protein bL25 beta" evidence="8">
    <location>
        <begin position="101"/>
        <end position="183"/>
    </location>
</feature>
<keyword evidence="2 5" id="KW-0694">RNA-binding</keyword>
<evidence type="ECO:0000256" key="6">
    <source>
        <dbReference type="SAM" id="MobiDB-lite"/>
    </source>
</evidence>
<evidence type="ECO:0000313" key="9">
    <source>
        <dbReference type="EMBL" id="GGE21829.1"/>
    </source>
</evidence>
<dbReference type="Gene3D" id="2.170.120.20">
    <property type="entry name" value="Ribosomal protein L25, beta domain"/>
    <property type="match status" value="1"/>
</dbReference>
<evidence type="ECO:0000256" key="4">
    <source>
        <dbReference type="ARBA" id="ARBA00023274"/>
    </source>
</evidence>
<comment type="similarity">
    <text evidence="5">Belongs to the bacterial ribosomal protein bL25 family. CTC subfamily.</text>
</comment>
<feature type="compositionally biased region" description="Basic and acidic residues" evidence="6">
    <location>
        <begin position="201"/>
        <end position="216"/>
    </location>
</feature>
<dbReference type="InterPro" id="IPR020930">
    <property type="entry name" value="Ribosomal_uL5_bac-type"/>
</dbReference>
<keyword evidence="4 5" id="KW-0687">Ribonucleoprotein</keyword>
<dbReference type="InterPro" id="IPR029751">
    <property type="entry name" value="Ribosomal_L25_dom"/>
</dbReference>
<comment type="subunit">
    <text evidence="5">Part of the 50S ribosomal subunit; part of the 5S rRNA/L5/L18/L25 subcomplex. Contacts the 5S rRNA. Binds to the 5S rRNA independently of L5 and L18.</text>
</comment>
<dbReference type="PANTHER" id="PTHR33284">
    <property type="entry name" value="RIBOSOMAL PROTEIN L25/GLN-TRNA SYNTHETASE, ANTI-CODON-BINDING DOMAIN-CONTAINING PROTEIN"/>
    <property type="match status" value="1"/>
</dbReference>
<dbReference type="Pfam" id="PF01386">
    <property type="entry name" value="Ribosomal_L25p"/>
    <property type="match status" value="1"/>
</dbReference>
<organism evidence="9 10">
    <name type="scientific">Marinithermofilum abyssi</name>
    <dbReference type="NCBI Taxonomy" id="1571185"/>
    <lineage>
        <taxon>Bacteria</taxon>
        <taxon>Bacillati</taxon>
        <taxon>Bacillota</taxon>
        <taxon>Bacilli</taxon>
        <taxon>Bacillales</taxon>
        <taxon>Thermoactinomycetaceae</taxon>
        <taxon>Marinithermofilum</taxon>
    </lineage>
</organism>
<dbReference type="GO" id="GO:0006412">
    <property type="term" value="P:translation"/>
    <property type="evidence" value="ECO:0007669"/>
    <property type="project" value="UniProtKB-UniRule"/>
</dbReference>
<keyword evidence="10" id="KW-1185">Reference proteome</keyword>
<keyword evidence="3 5" id="KW-0689">Ribosomal protein</keyword>
<evidence type="ECO:0000256" key="5">
    <source>
        <dbReference type="HAMAP-Rule" id="MF_01334"/>
    </source>
</evidence>
<dbReference type="HAMAP" id="MF_01334">
    <property type="entry name" value="Ribosomal_bL25_CTC"/>
    <property type="match status" value="1"/>
</dbReference>
<evidence type="ECO:0000313" key="10">
    <source>
        <dbReference type="Proteomes" id="UP000625210"/>
    </source>
</evidence>
<dbReference type="PANTHER" id="PTHR33284:SF1">
    <property type="entry name" value="RIBOSOMAL PROTEIN L25_GLN-TRNA SYNTHETASE, ANTI-CODON-BINDING DOMAIN-CONTAINING PROTEIN"/>
    <property type="match status" value="1"/>
</dbReference>
<sequence length="216" mass="24261">MAYTVEAQKRENRPRSILTRLRREGRIPAVLYGKKTENELLHLDYSQFLRFLQQEGTSAVINLKFPDGKTKHVMVKELQKDPVKDLILHVDLYEINMNEPVDTETVVELNGEPVGVKEGGILQQQLRTVEIRCLPTNIPDALTVDISELKIGDSVLLRDVKLPEGVELLSDPEEVVASVLPPQMGQEKEAEALDEAAAEAEENKEPERAEGEGKEE</sequence>
<dbReference type="RefSeq" id="WP_188648216.1">
    <property type="nucleotide sequence ID" value="NZ_BMHQ01000008.1"/>
</dbReference>
<keyword evidence="1 5" id="KW-0699">rRNA-binding</keyword>
<dbReference type="Proteomes" id="UP000625210">
    <property type="component" value="Unassembled WGS sequence"/>
</dbReference>
<evidence type="ECO:0000256" key="1">
    <source>
        <dbReference type="ARBA" id="ARBA00022730"/>
    </source>
</evidence>
<dbReference type="GO" id="GO:0022625">
    <property type="term" value="C:cytosolic large ribosomal subunit"/>
    <property type="evidence" value="ECO:0007669"/>
    <property type="project" value="TreeGrafter"/>
</dbReference>
<evidence type="ECO:0000256" key="3">
    <source>
        <dbReference type="ARBA" id="ARBA00022980"/>
    </source>
</evidence>